<dbReference type="EMBL" id="JAKLTR010000027">
    <property type="protein sequence ID" value="MCG2617853.1"/>
    <property type="molecule type" value="Genomic_DNA"/>
</dbReference>
<keyword evidence="1" id="KW-0472">Membrane</keyword>
<name>A0ABS9KZU9_9BACT</name>
<keyword evidence="1" id="KW-0812">Transmembrane</keyword>
<accession>A0ABS9KZU9</accession>
<comment type="caution">
    <text evidence="2">The sequence shown here is derived from an EMBL/GenBank/DDBJ whole genome shotgun (WGS) entry which is preliminary data.</text>
</comment>
<dbReference type="RefSeq" id="WP_237876734.1">
    <property type="nucleotide sequence ID" value="NZ_JAKLTR010000027.1"/>
</dbReference>
<feature type="transmembrane region" description="Helical" evidence="1">
    <location>
        <begin position="91"/>
        <end position="109"/>
    </location>
</feature>
<keyword evidence="1" id="KW-1133">Transmembrane helix</keyword>
<evidence type="ECO:0000313" key="2">
    <source>
        <dbReference type="EMBL" id="MCG2617853.1"/>
    </source>
</evidence>
<proteinExistence type="predicted"/>
<gene>
    <name evidence="2" type="ORF">LZZ85_26365</name>
</gene>
<evidence type="ECO:0000256" key="1">
    <source>
        <dbReference type="SAM" id="Phobius"/>
    </source>
</evidence>
<sequence length="134" mass="15586">MNNNQNERQQNICIYGGVFGILISATCLIQLMTYTYYHWIAYMLPTIYVITLFVFLFLALQKLFAPVLMIISTVLSLIALAFVMIGRVYSLILIVHFLYCLTMTIVIYMENIPGLLKYRATLKKQEELAWKDKI</sequence>
<feature type="transmembrane region" description="Helical" evidence="1">
    <location>
        <begin position="67"/>
        <end position="85"/>
    </location>
</feature>
<evidence type="ECO:0000313" key="3">
    <source>
        <dbReference type="Proteomes" id="UP001165367"/>
    </source>
</evidence>
<feature type="transmembrane region" description="Helical" evidence="1">
    <location>
        <begin position="12"/>
        <end position="33"/>
    </location>
</feature>
<keyword evidence="3" id="KW-1185">Reference proteome</keyword>
<feature type="transmembrane region" description="Helical" evidence="1">
    <location>
        <begin position="39"/>
        <end position="60"/>
    </location>
</feature>
<dbReference type="Proteomes" id="UP001165367">
    <property type="component" value="Unassembled WGS sequence"/>
</dbReference>
<protein>
    <submittedName>
        <fullName evidence="2">Uncharacterized protein</fullName>
    </submittedName>
</protein>
<reference evidence="2" key="1">
    <citation type="submission" date="2022-01" db="EMBL/GenBank/DDBJ databases">
        <authorList>
            <person name="Jo J.-H."/>
            <person name="Im W.-T."/>
        </authorList>
    </citation>
    <scope>NUCLEOTIDE SEQUENCE</scope>
    <source>
        <strain evidence="2">NA20</strain>
    </source>
</reference>
<organism evidence="2 3">
    <name type="scientific">Terrimonas ginsenosidimutans</name>
    <dbReference type="NCBI Taxonomy" id="2908004"/>
    <lineage>
        <taxon>Bacteria</taxon>
        <taxon>Pseudomonadati</taxon>
        <taxon>Bacteroidota</taxon>
        <taxon>Chitinophagia</taxon>
        <taxon>Chitinophagales</taxon>
        <taxon>Chitinophagaceae</taxon>
        <taxon>Terrimonas</taxon>
    </lineage>
</organism>